<feature type="compositionally biased region" description="Basic and acidic residues" evidence="2">
    <location>
        <begin position="877"/>
        <end position="907"/>
    </location>
</feature>
<feature type="compositionally biased region" description="Basic and acidic residues" evidence="2">
    <location>
        <begin position="1540"/>
        <end position="1549"/>
    </location>
</feature>
<dbReference type="EMBL" id="RCHS01000826">
    <property type="protein sequence ID" value="RMX56577.1"/>
    <property type="molecule type" value="Genomic_DNA"/>
</dbReference>
<feature type="compositionally biased region" description="Basic and acidic residues" evidence="2">
    <location>
        <begin position="1739"/>
        <end position="1748"/>
    </location>
</feature>
<feature type="region of interest" description="Disordered" evidence="2">
    <location>
        <begin position="1441"/>
        <end position="1635"/>
    </location>
</feature>
<feature type="compositionally biased region" description="Basic and acidic residues" evidence="2">
    <location>
        <begin position="1609"/>
        <end position="1620"/>
    </location>
</feature>
<organism evidence="3 4">
    <name type="scientific">Pocillopora damicornis</name>
    <name type="common">Cauliflower coral</name>
    <name type="synonym">Millepora damicornis</name>
    <dbReference type="NCBI Taxonomy" id="46731"/>
    <lineage>
        <taxon>Eukaryota</taxon>
        <taxon>Metazoa</taxon>
        <taxon>Cnidaria</taxon>
        <taxon>Anthozoa</taxon>
        <taxon>Hexacorallia</taxon>
        <taxon>Scleractinia</taxon>
        <taxon>Astrocoeniina</taxon>
        <taxon>Pocilloporidae</taxon>
        <taxon>Pocillopora</taxon>
    </lineage>
</organism>
<feature type="compositionally biased region" description="Basic and acidic residues" evidence="2">
    <location>
        <begin position="1574"/>
        <end position="1587"/>
    </location>
</feature>
<evidence type="ECO:0000256" key="2">
    <source>
        <dbReference type="SAM" id="MobiDB-lite"/>
    </source>
</evidence>
<feature type="compositionally biased region" description="Low complexity" evidence="2">
    <location>
        <begin position="1129"/>
        <end position="1138"/>
    </location>
</feature>
<feature type="coiled-coil region" evidence="1">
    <location>
        <begin position="1789"/>
        <end position="1823"/>
    </location>
</feature>
<evidence type="ECO:0008006" key="5">
    <source>
        <dbReference type="Google" id="ProtNLM"/>
    </source>
</evidence>
<feature type="compositionally biased region" description="Basic residues" evidence="2">
    <location>
        <begin position="1523"/>
        <end position="1539"/>
    </location>
</feature>
<reference evidence="3 4" key="1">
    <citation type="journal article" date="2018" name="Sci. Rep.">
        <title>Comparative analysis of the Pocillopora damicornis genome highlights role of immune system in coral evolution.</title>
        <authorList>
            <person name="Cunning R."/>
            <person name="Bay R.A."/>
            <person name="Gillette P."/>
            <person name="Baker A.C."/>
            <person name="Traylor-Knowles N."/>
        </authorList>
    </citation>
    <scope>NUCLEOTIDE SEQUENCE [LARGE SCALE GENOMIC DNA]</scope>
    <source>
        <strain evidence="3">RSMAS</strain>
        <tissue evidence="3">Whole animal</tissue>
    </source>
</reference>
<feature type="compositionally biased region" description="Basic and acidic residues" evidence="2">
    <location>
        <begin position="1065"/>
        <end position="1101"/>
    </location>
</feature>
<dbReference type="PANTHER" id="PTHR40240">
    <property type="entry name" value="PLEXUS, ISOFORM A"/>
    <property type="match status" value="1"/>
</dbReference>
<feature type="compositionally biased region" description="Polar residues" evidence="2">
    <location>
        <begin position="1463"/>
        <end position="1488"/>
    </location>
</feature>
<feature type="compositionally biased region" description="Basic and acidic residues" evidence="2">
    <location>
        <begin position="1"/>
        <end position="12"/>
    </location>
</feature>
<feature type="region of interest" description="Disordered" evidence="2">
    <location>
        <begin position="723"/>
        <end position="783"/>
    </location>
</feature>
<dbReference type="STRING" id="46731.A0A3M6USN2"/>
<name>A0A3M6USN2_POCDA</name>
<gene>
    <name evidence="3" type="ORF">pdam_00002392</name>
</gene>
<protein>
    <recommendedName>
        <fullName evidence="5">Genetic suppressor element-like domain-containing protein</fullName>
    </recommendedName>
</protein>
<keyword evidence="4" id="KW-1185">Reference proteome</keyword>
<feature type="compositionally biased region" description="Polar residues" evidence="2">
    <location>
        <begin position="772"/>
        <end position="783"/>
    </location>
</feature>
<feature type="compositionally biased region" description="Polar residues" evidence="2">
    <location>
        <begin position="744"/>
        <end position="761"/>
    </location>
</feature>
<feature type="compositionally biased region" description="Basic and acidic residues" evidence="2">
    <location>
        <begin position="1510"/>
        <end position="1522"/>
    </location>
</feature>
<sequence length="1843" mass="206256">MVKLNGVKDQRTTDSAPSLSSSGSGLICFICGAFNANWPLYCRSRNSEKMPFFPFLEYHVPADGARPVDKTSGQVDSCTVCFSFLTQQWHAFEESATPVAKRIYWLKRSGPDSSGERPQSPVENNLARGEETIAGNSNITVAGENLFDNDSSELYPAVHSEPAEGNFLATTSDVENVNPVSEDSAGPLVENSPLNAFPRRSVGLETCYICSRRKPKEFMRSVHTRPQLKTETPFYPCLARHVPPTIAKQMDYLGKVLVCEACQKFLFRQWQVFQKNSTPLSERQYQLRSDPSLPREQQSQLSTMVCFVCGVTQPATSGRFLYSRKHTPGHPYYPFLNNLPTPEGAMPLTKQGLTRACSGCRKSLHRQWKHFEAAGICEDKREYRIRNEVMVQSAGGTPEETETMAKIACYTCGQYCSESDLRPVHTKPNTNPLKDNFYFPFIASLTPPKDSRPLDAEGRTFLCKKCYKQLRSEWEGFEQSKKPQDERSYAVKLSPAITEDLEISAVCFLCGLSINSTLHFKLYSYPHSGKGVHDGGPFFPFLSSREPAINAQPIDGEGTAVTCEICYHNLMMQWNAYESSDIPEESNRWLRKYLVSTINCYLCCKQVSRLSSGAVNKQLISFPSHHQPPKSGILVNNGRDVVLCNNCQREVQRDLEAMDDSNGVTIRLMQEWDNQGADKVLFVILRVEEHIEEKKKRHFPENPLESEVKDYKSSQGRVIVIDSSEESEGDGSSSQLQNKKVKLGTNSSNASPMHYTTSLSPGLQPVVHNKDSTPATTDSSMSGGQASFAAALRKLAKQAKPVPASASSPTPSDSSSHSVSPSVSAISTKSTGMSPSRTSPPSGQTEINTKDKGGGHQSPGVIGVRTPPVPSAPVVDPDLRNHRPGEQTRESNRGPHRPEVGHPRMGREVMPGVFSTVPRGHSEVPMLSEHYPGPEPPHAPVAFYPAYGAKPELPIYVPRGPHPPGPPPLLASKRDGPEAHMLPAFYPTPYPPAVLDPHDVRFSTWRQQRAAEHLRQQHERHSILPDGSVLIEPYDLPIAHPGDAARHLPPGSVDPFVRKNSPHLRPGDNPESRETRKQESIESAKKDKESESGPGEPKRSTAEAPLQRGLYQEHKPGSCPVHGHGTPGGAPSSSSSEPPRSHGLHVRGDPIMVSKMTRPGEYKRMFLPTHEVPVLHPYMVHPPRDAPYPLHPLDERHVEFVRERERQEFLLHERLMFEQKDNLRAPGEDWPRHHLPQEKPGGLGVLHYPQPHHQQRLDTSKSPLSVDPHKGDPSLARIAASREADHLYRGFPFHPFHHPPPDGKGFGDRYGNELDLRHLQPDTARRSSVGPSERPGLHDAPFLDSHPFTREGFHGNLPRVERGGGGEREWQRRDLAALVNGEYKPADMQRPKSTERSSPSSLAKRIKVERVVDELPPKIRHDPSKLRFLEGLGLVTVGKKKELSQGGTNSKRKYDGDHDNENGIDSPNNLMNDSNVNGNIDENIENTPPSLPSPEKLDFMAKLGLLPPSKRQELEQTYEVKRNERKNRKSRGRPPKRARRDKENDRDSDNSQGSLDPDTITGPITRQKQQLLQEQERKENRNKDLEKQQPVNIKLEEAEKRIPSYPFDRPFRRSSDERFRQSPTMSSSSNHVPPRLTLQSLTNMEDPFNNISASQFRPPYLRHTGLLSISHEHGNVASHARADHRTVTQPIRPEPLRSVGITFSEQETRDYLSQHPTNIQGRQFGPLPLSDQQNSIRNKQGEPSKDEGQQSSSQGKEGYKWSGIEAVMQSYYAHAAERYLEIGVLQDNADLLKSKNVSLNDEAQALNLQMTNLVQAKKKLQEEKTTLREGLDRLHFFIDSLKS</sequence>
<proteinExistence type="predicted"/>
<accession>A0A3M6USN2</accession>
<feature type="compositionally biased region" description="Polar residues" evidence="2">
    <location>
        <begin position="832"/>
        <end position="847"/>
    </location>
</feature>
<feature type="region of interest" description="Disordered" evidence="2">
    <location>
        <begin position="1247"/>
        <end position="1271"/>
    </location>
</feature>
<feature type="compositionally biased region" description="Basic and acidic residues" evidence="2">
    <location>
        <begin position="1347"/>
        <end position="1375"/>
    </location>
</feature>
<evidence type="ECO:0000256" key="1">
    <source>
        <dbReference type="SAM" id="Coils"/>
    </source>
</evidence>
<feature type="region of interest" description="Disordered" evidence="2">
    <location>
        <begin position="799"/>
        <end position="909"/>
    </location>
</feature>
<feature type="region of interest" description="Disordered" evidence="2">
    <location>
        <begin position="1320"/>
        <end position="1402"/>
    </location>
</feature>
<feature type="region of interest" description="Disordered" evidence="2">
    <location>
        <begin position="1041"/>
        <end position="1148"/>
    </location>
</feature>
<evidence type="ECO:0000313" key="3">
    <source>
        <dbReference type="EMBL" id="RMX56577.1"/>
    </source>
</evidence>
<evidence type="ECO:0000313" key="4">
    <source>
        <dbReference type="Proteomes" id="UP000275408"/>
    </source>
</evidence>
<feature type="region of interest" description="Disordered" evidence="2">
    <location>
        <begin position="1"/>
        <end position="22"/>
    </location>
</feature>
<feature type="compositionally biased region" description="Polar residues" evidence="2">
    <location>
        <begin position="1621"/>
        <end position="1635"/>
    </location>
</feature>
<feature type="region of interest" description="Disordered" evidence="2">
    <location>
        <begin position="1716"/>
        <end position="1757"/>
    </location>
</feature>
<feature type="compositionally biased region" description="Basic and acidic residues" evidence="2">
    <location>
        <begin position="1384"/>
        <end position="1395"/>
    </location>
</feature>
<dbReference type="Proteomes" id="UP000275408">
    <property type="component" value="Unassembled WGS sequence"/>
</dbReference>
<comment type="caution">
    <text evidence="3">The sequence shown here is derived from an EMBL/GenBank/DDBJ whole genome shotgun (WGS) entry which is preliminary data.</text>
</comment>
<dbReference type="OrthoDB" id="5967284at2759"/>
<dbReference type="PANTHER" id="PTHR40240:SF1">
    <property type="entry name" value="PLEXUS, ISOFORM A"/>
    <property type="match status" value="1"/>
</dbReference>
<feature type="compositionally biased region" description="Basic and acidic residues" evidence="2">
    <location>
        <begin position="1452"/>
        <end position="1461"/>
    </location>
</feature>
<keyword evidence="1" id="KW-0175">Coiled coil</keyword>
<feature type="compositionally biased region" description="Low complexity" evidence="2">
    <location>
        <begin position="799"/>
        <end position="831"/>
    </location>
</feature>